<dbReference type="EMBL" id="JAIZAY010000019">
    <property type="protein sequence ID" value="KAJ8024045.1"/>
    <property type="molecule type" value="Genomic_DNA"/>
</dbReference>
<gene>
    <name evidence="2" type="ORF">HOLleu_36658</name>
</gene>
<protein>
    <submittedName>
        <fullName evidence="2">Uncharacterized protein</fullName>
    </submittedName>
</protein>
<evidence type="ECO:0000313" key="2">
    <source>
        <dbReference type="EMBL" id="KAJ8024045.1"/>
    </source>
</evidence>
<keyword evidence="1" id="KW-0472">Membrane</keyword>
<comment type="caution">
    <text evidence="2">The sequence shown here is derived from an EMBL/GenBank/DDBJ whole genome shotgun (WGS) entry which is preliminary data.</text>
</comment>
<name>A0A9Q0YMH0_HOLLE</name>
<sequence length="97" mass="11318">MFYYLFYTAWDLWTSDKGLCPFTVYFQCFLIIKAAALWYMQFVRMGHWSSATVYSATRAGPRKIWTNCGECGELMMGKVYQGSLNYCTSPIVILIYQ</sequence>
<organism evidence="2 3">
    <name type="scientific">Holothuria leucospilota</name>
    <name type="common">Black long sea cucumber</name>
    <name type="synonym">Mertensiothuria leucospilota</name>
    <dbReference type="NCBI Taxonomy" id="206669"/>
    <lineage>
        <taxon>Eukaryota</taxon>
        <taxon>Metazoa</taxon>
        <taxon>Echinodermata</taxon>
        <taxon>Eleutherozoa</taxon>
        <taxon>Echinozoa</taxon>
        <taxon>Holothuroidea</taxon>
        <taxon>Aspidochirotacea</taxon>
        <taxon>Aspidochirotida</taxon>
        <taxon>Holothuriidae</taxon>
        <taxon>Holothuria</taxon>
    </lineage>
</organism>
<evidence type="ECO:0000313" key="3">
    <source>
        <dbReference type="Proteomes" id="UP001152320"/>
    </source>
</evidence>
<feature type="transmembrane region" description="Helical" evidence="1">
    <location>
        <begin position="22"/>
        <end position="40"/>
    </location>
</feature>
<accession>A0A9Q0YMH0</accession>
<dbReference type="AlphaFoldDB" id="A0A9Q0YMH0"/>
<keyword evidence="1" id="KW-0812">Transmembrane</keyword>
<keyword evidence="3" id="KW-1185">Reference proteome</keyword>
<reference evidence="2" key="1">
    <citation type="submission" date="2021-10" db="EMBL/GenBank/DDBJ databases">
        <title>Tropical sea cucumber genome reveals ecological adaptation and Cuvierian tubules defense mechanism.</title>
        <authorList>
            <person name="Chen T."/>
        </authorList>
    </citation>
    <scope>NUCLEOTIDE SEQUENCE</scope>
    <source>
        <strain evidence="2">Nanhai2018</strain>
        <tissue evidence="2">Muscle</tissue>
    </source>
</reference>
<dbReference type="Proteomes" id="UP001152320">
    <property type="component" value="Chromosome 19"/>
</dbReference>
<keyword evidence="1" id="KW-1133">Transmembrane helix</keyword>
<proteinExistence type="predicted"/>
<evidence type="ECO:0000256" key="1">
    <source>
        <dbReference type="SAM" id="Phobius"/>
    </source>
</evidence>